<dbReference type="Gene3D" id="3.40.630.30">
    <property type="match status" value="1"/>
</dbReference>
<dbReference type="Pfam" id="PF13673">
    <property type="entry name" value="Acetyltransf_10"/>
    <property type="match status" value="1"/>
</dbReference>
<evidence type="ECO:0000313" key="3">
    <source>
        <dbReference type="Proteomes" id="UP001500101"/>
    </source>
</evidence>
<organism evidence="2 3">
    <name type="scientific">Sphingobacterium kyonggiense</name>
    <dbReference type="NCBI Taxonomy" id="714075"/>
    <lineage>
        <taxon>Bacteria</taxon>
        <taxon>Pseudomonadati</taxon>
        <taxon>Bacteroidota</taxon>
        <taxon>Sphingobacteriia</taxon>
        <taxon>Sphingobacteriales</taxon>
        <taxon>Sphingobacteriaceae</taxon>
        <taxon>Sphingobacterium</taxon>
    </lineage>
</organism>
<dbReference type="PROSITE" id="PS51186">
    <property type="entry name" value="GNAT"/>
    <property type="match status" value="1"/>
</dbReference>
<dbReference type="Proteomes" id="UP001500101">
    <property type="component" value="Unassembled WGS sequence"/>
</dbReference>
<sequence>MEWQVKSFDELSPLELYRILQLREEVFALEQTCLYRDCDNKDLFAKHVFALEGEKCVAYTRILPPEISYPGCSSIGRVAVHPDYRGLDYGKLIMEQSMKSLLADYPDYPIRISGQQYLEKFYNNLGFKTESDPYLEDDIPHLEMTYYGSI</sequence>
<accession>A0ABP7YJU7</accession>
<name>A0ABP7YJU7_9SPHI</name>
<dbReference type="InterPro" id="IPR016181">
    <property type="entry name" value="Acyl_CoA_acyltransferase"/>
</dbReference>
<proteinExistence type="predicted"/>
<protein>
    <submittedName>
        <fullName evidence="2">GNAT family N-acetyltransferase</fullName>
    </submittedName>
</protein>
<keyword evidence="3" id="KW-1185">Reference proteome</keyword>
<reference evidence="3" key="1">
    <citation type="journal article" date="2019" name="Int. J. Syst. Evol. Microbiol.">
        <title>The Global Catalogue of Microorganisms (GCM) 10K type strain sequencing project: providing services to taxonomists for standard genome sequencing and annotation.</title>
        <authorList>
            <consortium name="The Broad Institute Genomics Platform"/>
            <consortium name="The Broad Institute Genome Sequencing Center for Infectious Disease"/>
            <person name="Wu L."/>
            <person name="Ma J."/>
        </authorList>
    </citation>
    <scope>NUCLEOTIDE SEQUENCE [LARGE SCALE GENOMIC DNA]</scope>
    <source>
        <strain evidence="3">JCM 16704</strain>
    </source>
</reference>
<dbReference type="SUPFAM" id="SSF55729">
    <property type="entry name" value="Acyl-CoA N-acyltransferases (Nat)"/>
    <property type="match status" value="1"/>
</dbReference>
<dbReference type="InterPro" id="IPR000182">
    <property type="entry name" value="GNAT_dom"/>
</dbReference>
<gene>
    <name evidence="2" type="ORF">GCM10022216_11240</name>
</gene>
<feature type="domain" description="N-acetyltransferase" evidence="1">
    <location>
        <begin position="6"/>
        <end position="149"/>
    </location>
</feature>
<dbReference type="RefSeq" id="WP_344673637.1">
    <property type="nucleotide sequence ID" value="NZ_BAAAZI010000006.1"/>
</dbReference>
<evidence type="ECO:0000259" key="1">
    <source>
        <dbReference type="PROSITE" id="PS51186"/>
    </source>
</evidence>
<comment type="caution">
    <text evidence="2">The sequence shown here is derived from an EMBL/GenBank/DDBJ whole genome shotgun (WGS) entry which is preliminary data.</text>
</comment>
<dbReference type="CDD" id="cd04301">
    <property type="entry name" value="NAT_SF"/>
    <property type="match status" value="1"/>
</dbReference>
<evidence type="ECO:0000313" key="2">
    <source>
        <dbReference type="EMBL" id="GAA4136333.1"/>
    </source>
</evidence>
<dbReference type="EMBL" id="BAAAZI010000006">
    <property type="protein sequence ID" value="GAA4136333.1"/>
    <property type="molecule type" value="Genomic_DNA"/>
</dbReference>